<keyword evidence="6 8" id="KW-0472">Membrane</keyword>
<evidence type="ECO:0000256" key="6">
    <source>
        <dbReference type="ARBA" id="ARBA00023136"/>
    </source>
</evidence>
<keyword evidence="3 8" id="KW-0812">Transmembrane</keyword>
<dbReference type="Gene3D" id="1.10.287.70">
    <property type="match status" value="1"/>
</dbReference>
<gene>
    <name evidence="10" type="ORF">S01H4_28427</name>
</gene>
<dbReference type="AlphaFoldDB" id="X1BVU5"/>
<name>X1BVU5_9ZZZZ</name>
<dbReference type="GO" id="GO:0008076">
    <property type="term" value="C:voltage-gated potassium channel complex"/>
    <property type="evidence" value="ECO:0007669"/>
    <property type="project" value="InterPro"/>
</dbReference>
<keyword evidence="4 8" id="KW-1133">Transmembrane helix</keyword>
<keyword evidence="2" id="KW-0813">Transport</keyword>
<dbReference type="InterPro" id="IPR013099">
    <property type="entry name" value="K_chnl_dom"/>
</dbReference>
<evidence type="ECO:0000256" key="5">
    <source>
        <dbReference type="ARBA" id="ARBA00023065"/>
    </source>
</evidence>
<evidence type="ECO:0000256" key="1">
    <source>
        <dbReference type="ARBA" id="ARBA00004141"/>
    </source>
</evidence>
<reference evidence="10" key="1">
    <citation type="journal article" date="2014" name="Front. Microbiol.">
        <title>High frequency of phylogenetically diverse reductive dehalogenase-homologous genes in deep subseafloor sedimentary metagenomes.</title>
        <authorList>
            <person name="Kawai M."/>
            <person name="Futagami T."/>
            <person name="Toyoda A."/>
            <person name="Takaki Y."/>
            <person name="Nishi S."/>
            <person name="Hori S."/>
            <person name="Arai W."/>
            <person name="Tsubouchi T."/>
            <person name="Morono Y."/>
            <person name="Uchiyama I."/>
            <person name="Ito T."/>
            <person name="Fujiyama A."/>
            <person name="Inagaki F."/>
            <person name="Takami H."/>
        </authorList>
    </citation>
    <scope>NUCLEOTIDE SEQUENCE</scope>
    <source>
        <strain evidence="10">Expedition CK06-06</strain>
    </source>
</reference>
<evidence type="ECO:0000256" key="2">
    <source>
        <dbReference type="ARBA" id="ARBA00022448"/>
    </source>
</evidence>
<dbReference type="Pfam" id="PF07885">
    <property type="entry name" value="Ion_trans_2"/>
    <property type="match status" value="1"/>
</dbReference>
<accession>X1BVU5</accession>
<evidence type="ECO:0000256" key="8">
    <source>
        <dbReference type="SAM" id="Phobius"/>
    </source>
</evidence>
<evidence type="ECO:0000256" key="4">
    <source>
        <dbReference type="ARBA" id="ARBA00022989"/>
    </source>
</evidence>
<dbReference type="PANTHER" id="PTHR11537:SF254">
    <property type="entry name" value="POTASSIUM VOLTAGE-GATED CHANNEL PROTEIN SHAB"/>
    <property type="match status" value="1"/>
</dbReference>
<evidence type="ECO:0000256" key="7">
    <source>
        <dbReference type="ARBA" id="ARBA00023303"/>
    </source>
</evidence>
<dbReference type="PRINTS" id="PR00169">
    <property type="entry name" value="KCHANNEL"/>
</dbReference>
<evidence type="ECO:0000259" key="9">
    <source>
        <dbReference type="Pfam" id="PF07885"/>
    </source>
</evidence>
<keyword evidence="5" id="KW-0406">Ion transport</keyword>
<comment type="subcellular location">
    <subcellularLocation>
        <location evidence="1">Membrane</location>
        <topology evidence="1">Multi-pass membrane protein</topology>
    </subcellularLocation>
</comment>
<evidence type="ECO:0000256" key="3">
    <source>
        <dbReference type="ARBA" id="ARBA00022692"/>
    </source>
</evidence>
<dbReference type="GO" id="GO:0005249">
    <property type="term" value="F:voltage-gated potassium channel activity"/>
    <property type="evidence" value="ECO:0007669"/>
    <property type="project" value="InterPro"/>
</dbReference>
<comment type="caution">
    <text evidence="10">The sequence shown here is derived from an EMBL/GenBank/DDBJ whole genome shotgun (WGS) entry which is preliminary data.</text>
</comment>
<feature type="transmembrane region" description="Helical" evidence="8">
    <location>
        <begin position="54"/>
        <end position="73"/>
    </location>
</feature>
<protein>
    <recommendedName>
        <fullName evidence="9">Potassium channel domain-containing protein</fullName>
    </recommendedName>
</protein>
<evidence type="ECO:0000313" key="10">
    <source>
        <dbReference type="EMBL" id="GAG85262.1"/>
    </source>
</evidence>
<dbReference type="PANTHER" id="PTHR11537">
    <property type="entry name" value="VOLTAGE-GATED POTASSIUM CHANNEL"/>
    <property type="match status" value="1"/>
</dbReference>
<dbReference type="GO" id="GO:0001508">
    <property type="term" value="P:action potential"/>
    <property type="evidence" value="ECO:0007669"/>
    <property type="project" value="TreeGrafter"/>
</dbReference>
<proteinExistence type="predicted"/>
<organism evidence="10">
    <name type="scientific">marine sediment metagenome</name>
    <dbReference type="NCBI Taxonomy" id="412755"/>
    <lineage>
        <taxon>unclassified sequences</taxon>
        <taxon>metagenomes</taxon>
        <taxon>ecological metagenomes</taxon>
    </lineage>
</organism>
<keyword evidence="7" id="KW-0407">Ion channel</keyword>
<feature type="transmembrane region" description="Helical" evidence="8">
    <location>
        <begin position="20"/>
        <end position="42"/>
    </location>
</feature>
<dbReference type="InterPro" id="IPR028325">
    <property type="entry name" value="VG_K_chnl"/>
</dbReference>
<sequence>MDTFKKIYSLIISPHFGHLIIFLFFCLISLTIPELIIPVGNAIRPIPSKEIRELFITVFVVIILLIVSASLMYEVERNIQPEVFGSIPQSMWWAVITLTTVGYGDA</sequence>
<feature type="domain" description="Potassium channel" evidence="9">
    <location>
        <begin position="61"/>
        <end position="105"/>
    </location>
</feature>
<feature type="non-terminal residue" evidence="10">
    <location>
        <position position="106"/>
    </location>
</feature>
<dbReference type="SUPFAM" id="SSF81324">
    <property type="entry name" value="Voltage-gated potassium channels"/>
    <property type="match status" value="1"/>
</dbReference>
<dbReference type="EMBL" id="BART01014134">
    <property type="protein sequence ID" value="GAG85262.1"/>
    <property type="molecule type" value="Genomic_DNA"/>
</dbReference>